<evidence type="ECO:0000256" key="2">
    <source>
        <dbReference type="SAM" id="SignalP"/>
    </source>
</evidence>
<evidence type="ECO:0000313" key="3">
    <source>
        <dbReference type="EMBL" id="AWU96145.1"/>
    </source>
</evidence>
<feature type="chain" id="PRO_5015864443" evidence="2">
    <location>
        <begin position="41"/>
        <end position="246"/>
    </location>
</feature>
<dbReference type="Pfam" id="PF03922">
    <property type="entry name" value="OmpW"/>
    <property type="match status" value="1"/>
</dbReference>
<dbReference type="GO" id="GO:0019867">
    <property type="term" value="C:outer membrane"/>
    <property type="evidence" value="ECO:0007669"/>
    <property type="project" value="InterPro"/>
</dbReference>
<dbReference type="OrthoDB" id="9807574at2"/>
<dbReference type="KEGG" id="azm:DM194_17685"/>
<dbReference type="EMBL" id="CP029831">
    <property type="protein sequence ID" value="AWU96145.1"/>
    <property type="molecule type" value="Genomic_DNA"/>
</dbReference>
<accession>A0A2U9S9E8</accession>
<evidence type="ECO:0000313" key="4">
    <source>
        <dbReference type="Proteomes" id="UP000249605"/>
    </source>
</evidence>
<organism evidence="3 4">
    <name type="scientific">Azospirillum ramasamyi</name>
    <dbReference type="NCBI Taxonomy" id="682998"/>
    <lineage>
        <taxon>Bacteria</taxon>
        <taxon>Pseudomonadati</taxon>
        <taxon>Pseudomonadota</taxon>
        <taxon>Alphaproteobacteria</taxon>
        <taxon>Rhodospirillales</taxon>
        <taxon>Azospirillaceae</taxon>
        <taxon>Azospirillum</taxon>
    </lineage>
</organism>
<dbReference type="InterPro" id="IPR005618">
    <property type="entry name" value="OMPW"/>
</dbReference>
<keyword evidence="4" id="KW-1185">Reference proteome</keyword>
<keyword evidence="2" id="KW-0732">Signal</keyword>
<dbReference type="Gene3D" id="2.40.160.20">
    <property type="match status" value="1"/>
</dbReference>
<sequence>MPQNSNNALPGADPMTILSRAAAALLATSALVAIASPSLAQDFKGKSAGDILVRARGLAVLPQEKGTLNNSALGDIGSAKVGNDYIPEVDFTYFFTDNIAAELIAGTSRHKVSGNLLPALGGGIDVGKVSLLPPTLTVQYHFMPKERISPYVGAGINYTLFYNADAANNPNAAGLSVTDVEYKNRFGWALQAGVDVALTGNWSLNLDVKKIFLKTDVTATVNGALPVTSKVTLDPWLVGVGLGYRF</sequence>
<evidence type="ECO:0000256" key="1">
    <source>
        <dbReference type="ARBA" id="ARBA00009330"/>
    </source>
</evidence>
<keyword evidence="3" id="KW-0614">Plasmid</keyword>
<geneLocation type="plasmid" evidence="3 4">
    <name>unnamed7</name>
</geneLocation>
<comment type="similarity">
    <text evidence="1">Belongs to the OmpW/AlkL family.</text>
</comment>
<proteinExistence type="inferred from homology"/>
<name>A0A2U9S9E8_9PROT</name>
<dbReference type="AlphaFoldDB" id="A0A2U9S9E8"/>
<reference evidence="3 4" key="1">
    <citation type="submission" date="2018-06" db="EMBL/GenBank/DDBJ databases">
        <title>Complete genome sequencing of Azospirillum sp. M2T2B2.</title>
        <authorList>
            <person name="Heo J."/>
            <person name="Kim S.-J."/>
            <person name="Kwon S.-W."/>
            <person name="Anandham R."/>
        </authorList>
    </citation>
    <scope>NUCLEOTIDE SEQUENCE [LARGE SCALE GENOMIC DNA]</scope>
    <source>
        <strain evidence="3 4">M2T2B2</strain>
        <plasmid evidence="3 4">unnamed7</plasmid>
    </source>
</reference>
<dbReference type="PANTHER" id="PTHR36920">
    <property type="match status" value="1"/>
</dbReference>
<dbReference type="InterPro" id="IPR011250">
    <property type="entry name" value="OMP/PagP_B-barrel"/>
</dbReference>
<protein>
    <submittedName>
        <fullName evidence="3">OmpW family protein</fullName>
    </submittedName>
</protein>
<gene>
    <name evidence="3" type="ORF">DM194_17685</name>
</gene>
<dbReference type="PANTHER" id="PTHR36920:SF1">
    <property type="entry name" value="OUTER MEMBRANE PROTEIN W"/>
    <property type="match status" value="1"/>
</dbReference>
<dbReference type="Proteomes" id="UP000249605">
    <property type="component" value="Plasmid unnamed7"/>
</dbReference>
<feature type="signal peptide" evidence="2">
    <location>
        <begin position="1"/>
        <end position="40"/>
    </location>
</feature>
<dbReference type="GO" id="GO:0055085">
    <property type="term" value="P:transmembrane transport"/>
    <property type="evidence" value="ECO:0007669"/>
    <property type="project" value="TreeGrafter"/>
</dbReference>
<dbReference type="SUPFAM" id="SSF56925">
    <property type="entry name" value="OMPA-like"/>
    <property type="match status" value="1"/>
</dbReference>